<evidence type="ECO:0000256" key="10">
    <source>
        <dbReference type="ARBA" id="ARBA00023004"/>
    </source>
</evidence>
<dbReference type="InterPro" id="IPR002401">
    <property type="entry name" value="Cyt_P450_E_grp-I"/>
</dbReference>
<evidence type="ECO:0000256" key="8">
    <source>
        <dbReference type="ARBA" id="ARBA00022848"/>
    </source>
</evidence>
<dbReference type="PANTHER" id="PTHR24292:SF100">
    <property type="entry name" value="CYTOCHROME P450 6A16, ISOFORM B-RELATED"/>
    <property type="match status" value="1"/>
</dbReference>
<evidence type="ECO:0000256" key="9">
    <source>
        <dbReference type="ARBA" id="ARBA00023002"/>
    </source>
</evidence>
<dbReference type="AlphaFoldDB" id="A0A9N9RRU2"/>
<feature type="transmembrane region" description="Helical" evidence="15">
    <location>
        <begin position="6"/>
        <end position="22"/>
    </location>
</feature>
<dbReference type="FunFam" id="1.10.630.10:FF:000042">
    <property type="entry name" value="Cytochrome P450"/>
    <property type="match status" value="1"/>
</dbReference>
<evidence type="ECO:0000256" key="12">
    <source>
        <dbReference type="ARBA" id="ARBA00023136"/>
    </source>
</evidence>
<dbReference type="InterPro" id="IPR017972">
    <property type="entry name" value="Cyt_P450_CS"/>
</dbReference>
<evidence type="ECO:0000313" key="16">
    <source>
        <dbReference type="EMBL" id="CAG9802084.1"/>
    </source>
</evidence>
<dbReference type="CDD" id="cd11056">
    <property type="entry name" value="CYP6-like"/>
    <property type="match status" value="1"/>
</dbReference>
<dbReference type="Proteomes" id="UP001153620">
    <property type="component" value="Chromosome 2"/>
</dbReference>
<dbReference type="GO" id="GO:0020037">
    <property type="term" value="F:heme binding"/>
    <property type="evidence" value="ECO:0007669"/>
    <property type="project" value="InterPro"/>
</dbReference>
<dbReference type="PROSITE" id="PS00086">
    <property type="entry name" value="CYTOCHROME_P450"/>
    <property type="match status" value="1"/>
</dbReference>
<evidence type="ECO:0000256" key="4">
    <source>
        <dbReference type="ARBA" id="ARBA00010617"/>
    </source>
</evidence>
<comment type="subcellular location">
    <subcellularLocation>
        <location evidence="3">Endoplasmic reticulum membrane</location>
        <topology evidence="3">Peripheral membrane protein</topology>
    </subcellularLocation>
    <subcellularLocation>
        <location evidence="2">Microsome membrane</location>
        <topology evidence="2">Peripheral membrane protein</topology>
    </subcellularLocation>
</comment>
<keyword evidence="8" id="KW-0492">Microsome</keyword>
<evidence type="ECO:0000256" key="6">
    <source>
        <dbReference type="ARBA" id="ARBA00022723"/>
    </source>
</evidence>
<dbReference type="Pfam" id="PF00067">
    <property type="entry name" value="p450"/>
    <property type="match status" value="1"/>
</dbReference>
<sequence>MGIVTTLVIILFIIFFLNRYFLSYWRRHRIPQNDNPNFLIGDIKKMFSGKSTIYDILHDIYMEKKGSKVFGIYLSYRPVLVINDPVLIQDVLIKDFNTFHDRGLPINEEKDILSAHLFTLGGQKWRDLRVKLGPVFSSGKLKGMYPLIQNSAKDLEKHLMENVKKGNDVFEFRDLCARLTIDIISSVAFGVDSHCINDKNSAFRDFAGKIFEKCLRMLVIGSLMIFCPKLFSKLKFRSVPLQNELFVTEMVKNTVEYREKNDVKRKDLMQLLIQLKNDGYVSVDRDEQTEKQQQIRKFTMNDIAAQCYLFFIGGFDTSSSTMTFCLYEFCKNQEIQSKVHSEIDKILENSEDGDFSYEMLNDMKYLECCINESLRIYPIAPLLMRETNKDYTFSGTNLTVEKDTMILIPLLGLHHDPDIFENPMEFNPDRFLDSPTGSGKSKGSFYLPFGDGPRRCIGERMGKIQAKLGLATILSKFHVEFAEKQVGNIKFDPTNHFLLATDQPFNFKITPRF</sequence>
<evidence type="ECO:0000256" key="14">
    <source>
        <dbReference type="RuleBase" id="RU000461"/>
    </source>
</evidence>
<dbReference type="PANTHER" id="PTHR24292">
    <property type="entry name" value="CYTOCHROME P450"/>
    <property type="match status" value="1"/>
</dbReference>
<dbReference type="GO" id="GO:0005506">
    <property type="term" value="F:iron ion binding"/>
    <property type="evidence" value="ECO:0007669"/>
    <property type="project" value="InterPro"/>
</dbReference>
<dbReference type="InterPro" id="IPR001128">
    <property type="entry name" value="Cyt_P450"/>
</dbReference>
<reference evidence="16" key="1">
    <citation type="submission" date="2022-01" db="EMBL/GenBank/DDBJ databases">
        <authorList>
            <person name="King R."/>
        </authorList>
    </citation>
    <scope>NUCLEOTIDE SEQUENCE</scope>
</reference>
<proteinExistence type="inferred from homology"/>
<dbReference type="PRINTS" id="PR00463">
    <property type="entry name" value="EP450I"/>
</dbReference>
<gene>
    <name evidence="16" type="ORF">CHIRRI_LOCUS5000</name>
</gene>
<feature type="binding site" description="axial binding residue" evidence="13">
    <location>
        <position position="456"/>
    </location>
    <ligand>
        <name>heme</name>
        <dbReference type="ChEBI" id="CHEBI:30413"/>
    </ligand>
    <ligandPart>
        <name>Fe</name>
        <dbReference type="ChEBI" id="CHEBI:18248"/>
    </ligandPart>
</feature>
<evidence type="ECO:0000313" key="17">
    <source>
        <dbReference type="Proteomes" id="UP001153620"/>
    </source>
</evidence>
<keyword evidence="11 14" id="KW-0503">Monooxygenase</keyword>
<name>A0A9N9RRU2_9DIPT</name>
<keyword evidence="12 15" id="KW-0472">Membrane</keyword>
<keyword evidence="15" id="KW-0812">Transmembrane</keyword>
<keyword evidence="9 14" id="KW-0560">Oxidoreductase</keyword>
<keyword evidence="15" id="KW-1133">Transmembrane helix</keyword>
<dbReference type="Gene3D" id="1.10.630.10">
    <property type="entry name" value="Cytochrome P450"/>
    <property type="match status" value="1"/>
</dbReference>
<organism evidence="16 17">
    <name type="scientific">Chironomus riparius</name>
    <dbReference type="NCBI Taxonomy" id="315576"/>
    <lineage>
        <taxon>Eukaryota</taxon>
        <taxon>Metazoa</taxon>
        <taxon>Ecdysozoa</taxon>
        <taxon>Arthropoda</taxon>
        <taxon>Hexapoda</taxon>
        <taxon>Insecta</taxon>
        <taxon>Pterygota</taxon>
        <taxon>Neoptera</taxon>
        <taxon>Endopterygota</taxon>
        <taxon>Diptera</taxon>
        <taxon>Nematocera</taxon>
        <taxon>Chironomoidea</taxon>
        <taxon>Chironomidae</taxon>
        <taxon>Chironominae</taxon>
        <taxon>Chironomus</taxon>
    </lineage>
</organism>
<evidence type="ECO:0008006" key="18">
    <source>
        <dbReference type="Google" id="ProtNLM"/>
    </source>
</evidence>
<evidence type="ECO:0000256" key="3">
    <source>
        <dbReference type="ARBA" id="ARBA00004406"/>
    </source>
</evidence>
<keyword evidence="7" id="KW-0256">Endoplasmic reticulum</keyword>
<keyword evidence="5 13" id="KW-0349">Heme</keyword>
<comment type="similarity">
    <text evidence="4 14">Belongs to the cytochrome P450 family.</text>
</comment>
<evidence type="ECO:0000256" key="7">
    <source>
        <dbReference type="ARBA" id="ARBA00022824"/>
    </source>
</evidence>
<comment type="cofactor">
    <cofactor evidence="1 13">
        <name>heme</name>
        <dbReference type="ChEBI" id="CHEBI:30413"/>
    </cofactor>
</comment>
<dbReference type="SUPFAM" id="SSF48264">
    <property type="entry name" value="Cytochrome P450"/>
    <property type="match status" value="1"/>
</dbReference>
<keyword evidence="17" id="KW-1185">Reference proteome</keyword>
<accession>A0A9N9RRU2</accession>
<dbReference type="GO" id="GO:0016705">
    <property type="term" value="F:oxidoreductase activity, acting on paired donors, with incorporation or reduction of molecular oxygen"/>
    <property type="evidence" value="ECO:0007669"/>
    <property type="project" value="InterPro"/>
</dbReference>
<protein>
    <recommendedName>
        <fullName evidence="18">Cytochrome P450</fullName>
    </recommendedName>
</protein>
<dbReference type="InterPro" id="IPR050476">
    <property type="entry name" value="Insect_CytP450_Detox"/>
</dbReference>
<dbReference type="GO" id="GO:0005789">
    <property type="term" value="C:endoplasmic reticulum membrane"/>
    <property type="evidence" value="ECO:0007669"/>
    <property type="project" value="UniProtKB-SubCell"/>
</dbReference>
<evidence type="ECO:0000256" key="1">
    <source>
        <dbReference type="ARBA" id="ARBA00001971"/>
    </source>
</evidence>
<dbReference type="GO" id="GO:0004497">
    <property type="term" value="F:monooxygenase activity"/>
    <property type="evidence" value="ECO:0007669"/>
    <property type="project" value="UniProtKB-KW"/>
</dbReference>
<evidence type="ECO:0000256" key="5">
    <source>
        <dbReference type="ARBA" id="ARBA00022617"/>
    </source>
</evidence>
<evidence type="ECO:0000256" key="15">
    <source>
        <dbReference type="SAM" id="Phobius"/>
    </source>
</evidence>
<dbReference type="InterPro" id="IPR036396">
    <property type="entry name" value="Cyt_P450_sf"/>
</dbReference>
<evidence type="ECO:0000256" key="2">
    <source>
        <dbReference type="ARBA" id="ARBA00004174"/>
    </source>
</evidence>
<dbReference type="PRINTS" id="PR00385">
    <property type="entry name" value="P450"/>
</dbReference>
<keyword evidence="10 13" id="KW-0408">Iron</keyword>
<dbReference type="EMBL" id="OU895878">
    <property type="protein sequence ID" value="CAG9802084.1"/>
    <property type="molecule type" value="Genomic_DNA"/>
</dbReference>
<evidence type="ECO:0000256" key="11">
    <source>
        <dbReference type="ARBA" id="ARBA00023033"/>
    </source>
</evidence>
<keyword evidence="6 13" id="KW-0479">Metal-binding</keyword>
<dbReference type="OrthoDB" id="2789670at2759"/>
<reference evidence="16" key="2">
    <citation type="submission" date="2022-10" db="EMBL/GenBank/DDBJ databases">
        <authorList>
            <consortium name="ENA_rothamsted_submissions"/>
            <consortium name="culmorum"/>
            <person name="King R."/>
        </authorList>
    </citation>
    <scope>NUCLEOTIDE SEQUENCE</scope>
</reference>
<evidence type="ECO:0000256" key="13">
    <source>
        <dbReference type="PIRSR" id="PIRSR602401-1"/>
    </source>
</evidence>